<accession>A0A8S1SJ02</accession>
<dbReference type="Proteomes" id="UP000683925">
    <property type="component" value="Unassembled WGS sequence"/>
</dbReference>
<keyword evidence="3" id="KW-1185">Reference proteome</keyword>
<evidence type="ECO:0000259" key="1">
    <source>
        <dbReference type="Pfam" id="PF01167"/>
    </source>
</evidence>
<dbReference type="OMA" id="PMLSNEN"/>
<dbReference type="Pfam" id="PF01167">
    <property type="entry name" value="Tub"/>
    <property type="match status" value="1"/>
</dbReference>
<dbReference type="AlphaFoldDB" id="A0A8S1SJ02"/>
<dbReference type="OrthoDB" id="8775810at2759"/>
<comment type="caution">
    <text evidence="2">The sequence shown here is derived from an EMBL/GenBank/DDBJ whole genome shotgun (WGS) entry which is preliminary data.</text>
</comment>
<proteinExistence type="predicted"/>
<evidence type="ECO:0000313" key="2">
    <source>
        <dbReference type="EMBL" id="CAD8139800.1"/>
    </source>
</evidence>
<dbReference type="PANTHER" id="PTHR16517">
    <property type="entry name" value="TUBBY-RELATED"/>
    <property type="match status" value="1"/>
</dbReference>
<name>A0A8S1SJ02_PAROT</name>
<feature type="domain" description="Tubby C-terminal" evidence="1">
    <location>
        <begin position="454"/>
        <end position="531"/>
    </location>
</feature>
<gene>
    <name evidence="2" type="ORF">POCTA_138.1.T0110075</name>
</gene>
<dbReference type="InterPro" id="IPR000007">
    <property type="entry name" value="Tubby_C"/>
</dbReference>
<reference evidence="2" key="1">
    <citation type="submission" date="2021-01" db="EMBL/GenBank/DDBJ databases">
        <authorList>
            <consortium name="Genoscope - CEA"/>
            <person name="William W."/>
        </authorList>
    </citation>
    <scope>NUCLEOTIDE SEQUENCE</scope>
</reference>
<organism evidence="2 3">
    <name type="scientific">Paramecium octaurelia</name>
    <dbReference type="NCBI Taxonomy" id="43137"/>
    <lineage>
        <taxon>Eukaryota</taxon>
        <taxon>Sar</taxon>
        <taxon>Alveolata</taxon>
        <taxon>Ciliophora</taxon>
        <taxon>Intramacronucleata</taxon>
        <taxon>Oligohymenophorea</taxon>
        <taxon>Peniculida</taxon>
        <taxon>Parameciidae</taxon>
        <taxon>Paramecium</taxon>
    </lineage>
</organism>
<protein>
    <recommendedName>
        <fullName evidence="1">Tubby C-terminal domain-containing protein</fullName>
    </recommendedName>
</protein>
<sequence length="538" mass="63629">MRGLTPQRMKTLDQIFVFIFYFYIHLMKQQIDLKLLQQQREERFQKSLFGANQMSQPVEDKPANSKVPMLSNENFVQIYVKCTITPEFVAQKELREDNVDNEIDIVFDDVIENEELGMKKEYNVFVERQLVQQIKLLKQNYIEKQDLIKMPVCGSNGIRLPEEQDLLLYFEFFKIRENSTECQLLLQSQDLKSLYGLLICGCLFSDEIAQDLTFKFLTKKPTLEIIMKLLLVTVHYESKYQMYMYKLVKQILYFYNGILKEITDPLLNDVIQNLKQLSIEKPNIIRVNTKGFSLKINTTFLYPLYKQYEKERAAVFKPINEYTQFQVLRNADIPDQTEDSEYPHIYIIKKQSDQQQYLYGVQLEAHAEIQIYDNKCEKYQKYNDSYLGCVERNIWGTSMVVYDDGYPESAQLQFPDWIGQKRRRLMKIEYETNIMANEPRYFDTVFLNLDTKQWEELITLRPHYNQEKDCYQLNFFGRAKIASARNFQLIKAGDDKTIQLLHGKMEANSFNLDFRPPLSILQAFAISMVSISSKALVS</sequence>
<evidence type="ECO:0000313" key="3">
    <source>
        <dbReference type="Proteomes" id="UP000683925"/>
    </source>
</evidence>
<dbReference type="PANTHER" id="PTHR16517:SF7">
    <property type="entry name" value="PROTEIN KING TUBBY"/>
    <property type="match status" value="1"/>
</dbReference>
<dbReference type="EMBL" id="CAJJDP010000010">
    <property type="protein sequence ID" value="CAD8139800.1"/>
    <property type="molecule type" value="Genomic_DNA"/>
</dbReference>